<sequence>KPINPSVTEEPASLFGGFGINPGGQLLNAAIGVTRAVSQFLGVALQGAAKSFTSAFRPQPLASEAAADELSYYRYSGGYSVGSSLRTAYELGIRLMLSGSGSISSTIGSAGFCQSSTFLSFTYRQQESTIPNTCITLSPSPMAPRIIK</sequence>
<evidence type="ECO:0000313" key="2">
    <source>
        <dbReference type="Proteomes" id="UP000075901"/>
    </source>
</evidence>
<protein>
    <submittedName>
        <fullName evidence="1">Uncharacterized protein</fullName>
    </submittedName>
</protein>
<proteinExistence type="predicted"/>
<dbReference type="AlphaFoldDB" id="A0A182T299"/>
<evidence type="ECO:0000313" key="1">
    <source>
        <dbReference type="EnsemblMetazoa" id="AMAM018182-PA"/>
    </source>
</evidence>
<dbReference type="EnsemblMetazoa" id="AMAM018182-RA">
    <property type="protein sequence ID" value="AMAM018182-PA"/>
    <property type="gene ID" value="AMAM018182"/>
</dbReference>
<dbReference type="Proteomes" id="UP000075901">
    <property type="component" value="Unassembled WGS sequence"/>
</dbReference>
<keyword evidence="2" id="KW-1185">Reference proteome</keyword>
<name>A0A182T299_9DIPT</name>
<reference evidence="2" key="1">
    <citation type="submission" date="2013-09" db="EMBL/GenBank/DDBJ databases">
        <title>The Genome Sequence of Anopheles maculatus species B.</title>
        <authorList>
            <consortium name="The Broad Institute Genomics Platform"/>
            <person name="Neafsey D.E."/>
            <person name="Besansky N."/>
            <person name="Howell P."/>
            <person name="Walton C."/>
            <person name="Young S.K."/>
            <person name="Zeng Q."/>
            <person name="Gargeya S."/>
            <person name="Fitzgerald M."/>
            <person name="Haas B."/>
            <person name="Abouelleil A."/>
            <person name="Allen A.W."/>
            <person name="Alvarado L."/>
            <person name="Arachchi H.M."/>
            <person name="Berlin A.M."/>
            <person name="Chapman S.B."/>
            <person name="Gainer-Dewar J."/>
            <person name="Goldberg J."/>
            <person name="Griggs A."/>
            <person name="Gujja S."/>
            <person name="Hansen M."/>
            <person name="Howarth C."/>
            <person name="Imamovic A."/>
            <person name="Ireland A."/>
            <person name="Larimer J."/>
            <person name="McCowan C."/>
            <person name="Murphy C."/>
            <person name="Pearson M."/>
            <person name="Poon T.W."/>
            <person name="Priest M."/>
            <person name="Roberts A."/>
            <person name="Saif S."/>
            <person name="Shea T."/>
            <person name="Sisk P."/>
            <person name="Sykes S."/>
            <person name="Wortman J."/>
            <person name="Nusbaum C."/>
            <person name="Birren B."/>
        </authorList>
    </citation>
    <scope>NUCLEOTIDE SEQUENCE [LARGE SCALE GENOMIC DNA]</scope>
    <source>
        <strain evidence="2">maculatus3</strain>
    </source>
</reference>
<reference evidence="1" key="2">
    <citation type="submission" date="2020-05" db="UniProtKB">
        <authorList>
            <consortium name="EnsemblMetazoa"/>
        </authorList>
    </citation>
    <scope>IDENTIFICATION</scope>
    <source>
        <strain evidence="1">maculatus3</strain>
    </source>
</reference>
<organism evidence="1 2">
    <name type="scientific">Anopheles maculatus</name>
    <dbReference type="NCBI Taxonomy" id="74869"/>
    <lineage>
        <taxon>Eukaryota</taxon>
        <taxon>Metazoa</taxon>
        <taxon>Ecdysozoa</taxon>
        <taxon>Arthropoda</taxon>
        <taxon>Hexapoda</taxon>
        <taxon>Insecta</taxon>
        <taxon>Pterygota</taxon>
        <taxon>Neoptera</taxon>
        <taxon>Endopterygota</taxon>
        <taxon>Diptera</taxon>
        <taxon>Nematocera</taxon>
        <taxon>Culicoidea</taxon>
        <taxon>Culicidae</taxon>
        <taxon>Anophelinae</taxon>
        <taxon>Anopheles</taxon>
        <taxon>Anopheles maculatus group</taxon>
    </lineage>
</organism>
<accession>A0A182T299</accession>
<dbReference type="VEuPathDB" id="VectorBase:AMAM018182"/>